<evidence type="ECO:0000313" key="2">
    <source>
        <dbReference type="EMBL" id="WMW65768.1"/>
    </source>
</evidence>
<gene>
    <name evidence="2" type="ORF">KPS_000279</name>
</gene>
<protein>
    <submittedName>
        <fullName evidence="2">Lytic transglycosylase domain-containing protein</fullName>
    </submittedName>
</protein>
<dbReference type="RefSeq" id="WP_309541723.1">
    <property type="nucleotide sequence ID" value="NZ_CP133659.1"/>
</dbReference>
<dbReference type="SUPFAM" id="SSF53955">
    <property type="entry name" value="Lysozyme-like"/>
    <property type="match status" value="1"/>
</dbReference>
<proteinExistence type="predicted"/>
<dbReference type="Pfam" id="PF01464">
    <property type="entry name" value="SLT"/>
    <property type="match status" value="1"/>
</dbReference>
<accession>A0ABY9R1Y7</accession>
<keyword evidence="3" id="KW-1185">Reference proteome</keyword>
<dbReference type="CDD" id="cd00254">
    <property type="entry name" value="LT-like"/>
    <property type="match status" value="1"/>
</dbReference>
<reference evidence="2" key="1">
    <citation type="submission" date="2023-09" db="EMBL/GenBank/DDBJ databases">
        <authorList>
            <consortium name="CW5 consortium"/>
            <person name="Lu C.-W."/>
        </authorList>
    </citation>
    <scope>NUCLEOTIDE SEQUENCE</scope>
    <source>
        <strain evidence="2">KPS</strain>
    </source>
</reference>
<dbReference type="InterPro" id="IPR023346">
    <property type="entry name" value="Lysozyme-like_dom_sf"/>
</dbReference>
<evidence type="ECO:0000259" key="1">
    <source>
        <dbReference type="Pfam" id="PF01464"/>
    </source>
</evidence>
<name>A0ABY9R1Y7_9BACT</name>
<dbReference type="InterPro" id="IPR008258">
    <property type="entry name" value="Transglycosylase_SLT_dom_1"/>
</dbReference>
<organism evidence="2 3">
    <name type="scientific">Nitratidesulfovibrio liaohensis</name>
    <dbReference type="NCBI Taxonomy" id="2604158"/>
    <lineage>
        <taxon>Bacteria</taxon>
        <taxon>Pseudomonadati</taxon>
        <taxon>Thermodesulfobacteriota</taxon>
        <taxon>Desulfovibrionia</taxon>
        <taxon>Desulfovibrionales</taxon>
        <taxon>Desulfovibrionaceae</taxon>
        <taxon>Nitratidesulfovibrio</taxon>
    </lineage>
</organism>
<evidence type="ECO:0000313" key="3">
    <source>
        <dbReference type="Proteomes" id="UP001180616"/>
    </source>
</evidence>
<dbReference type="EMBL" id="CP133659">
    <property type="protein sequence ID" value="WMW65768.1"/>
    <property type="molecule type" value="Genomic_DNA"/>
</dbReference>
<feature type="domain" description="Transglycosylase SLT" evidence="1">
    <location>
        <begin position="6"/>
        <end position="143"/>
    </location>
</feature>
<sequence length="161" mass="17538">MDISQLIQTAAGNHALPPALVRAIVMVESVGNPWATRYEPAFYRRYVEKNPEVKAFGTCSIETERTLRATSFGPMQIMGQVARERFFKGAFLTELCDPATGLEYGCRHLAAFADAFRTGFGWAAVCAAYNGGKGAVKGHNNYTNPEYPAKVLKALGGTWPA</sequence>
<dbReference type="Gene3D" id="1.10.530.10">
    <property type="match status" value="1"/>
</dbReference>
<dbReference type="Proteomes" id="UP001180616">
    <property type="component" value="Chromosome"/>
</dbReference>